<evidence type="ECO:0000313" key="1">
    <source>
        <dbReference type="EMBL" id="BBA17476.1"/>
    </source>
</evidence>
<dbReference type="OrthoDB" id="714416at2"/>
<reference evidence="1 2" key="1">
    <citation type="submission" date="2014-06" db="EMBL/GenBank/DDBJ databases">
        <title>Genome sequence of the intracellular symbiont Blattabacterium cuenoti, strain STAT from the wood feeding cockroach Salganea taiwanensis taiwanensis.</title>
        <authorList>
            <person name="Kinjo Y."/>
            <person name="Ohkuma M."/>
            <person name="Tokuda G."/>
        </authorList>
    </citation>
    <scope>NUCLEOTIDE SEQUENCE [LARGE SCALE GENOMIC DNA]</scope>
    <source>
        <strain evidence="1 2">STAT</strain>
    </source>
</reference>
<keyword evidence="2" id="KW-1185">Reference proteome</keyword>
<dbReference type="EMBL" id="AP014608">
    <property type="protein sequence ID" value="BBA17476.1"/>
    <property type="molecule type" value="Genomic_DNA"/>
</dbReference>
<dbReference type="AlphaFoldDB" id="A0A224AC51"/>
<proteinExistence type="predicted"/>
<evidence type="ECO:0000313" key="2">
    <source>
        <dbReference type="Proteomes" id="UP000263619"/>
    </source>
</evidence>
<organism evidence="1 2">
    <name type="scientific">Blattabacterium cuenoti STAT</name>
    <dbReference type="NCBI Taxonomy" id="1457030"/>
    <lineage>
        <taxon>Bacteria</taxon>
        <taxon>Pseudomonadati</taxon>
        <taxon>Bacteroidota</taxon>
        <taxon>Flavobacteriia</taxon>
        <taxon>Flavobacteriales</taxon>
        <taxon>Blattabacteriaceae</taxon>
        <taxon>Blattabacterium</taxon>
    </lineage>
</organism>
<name>A0A224AC51_9FLAO</name>
<gene>
    <name evidence="1" type="ORF">STAT_571</name>
</gene>
<dbReference type="RefSeq" id="WP_119305754.1">
    <property type="nucleotide sequence ID" value="NZ_AP014608.1"/>
</dbReference>
<protein>
    <submittedName>
        <fullName evidence="1">Uncharacterized protein</fullName>
    </submittedName>
</protein>
<accession>A0A224AC51</accession>
<dbReference type="Proteomes" id="UP000263619">
    <property type="component" value="Chromosome"/>
</dbReference>
<sequence length="517" mass="62843">MSNSKSDHLFLLIQTLSKSEKRNFILYSNRIKKNKHTKFMKLFEIMRKMNFYDEKKILKNVPIKKEQLSNVKAHLYNQILISLKKIQNTVENYDIKIREYLDFSKILYNKGLYIQSLKLLKKAKIIAKSYESNTILLELIEFEKMIESQHITRSLYSKNVELSEESKELIERIQCNNTLSSLSLELYGLYLKVGYVRNEKDKIFIETYFRTNLPKIDIKKLSFYEKLFLYQSQVWYHYIRQDFIMCYRSSYKWIELFQNYKNAKKMAPVSYLKGYHYLLDSLFYLNYYSKFIHVFQQFEKEIQNGEILINENTKMLIFMYTYTNRINKHYMEGSFSEGVKKVIPLLFIELNKISNRIDSHYIMILYYKISCLYFGSGDNENTIRYLSKIMENKKKNLRQDLQCFSRLLYLIACYESGLDENMDRKIRSTYKFFIQMDDWYVVQKKIIHFFKNLGNVYPHQIKNHFKKLKDQLIKYYDHPYEKRIFLYLDIISWINSKIENKPVELIIKEKFIKSNKK</sequence>